<evidence type="ECO:0000313" key="4">
    <source>
        <dbReference type="EMBL" id="RNI37924.1"/>
    </source>
</evidence>
<name>A0A3M9NJJ2_9BACT</name>
<organism evidence="4 5">
    <name type="scientific">Hanamia caeni</name>
    <dbReference type="NCBI Taxonomy" id="2294116"/>
    <lineage>
        <taxon>Bacteria</taxon>
        <taxon>Pseudomonadati</taxon>
        <taxon>Bacteroidota</taxon>
        <taxon>Chitinophagia</taxon>
        <taxon>Chitinophagales</taxon>
        <taxon>Chitinophagaceae</taxon>
        <taxon>Hanamia</taxon>
    </lineage>
</organism>
<dbReference type="Pfam" id="PF00383">
    <property type="entry name" value="dCMP_cyt_deam_1"/>
    <property type="match status" value="1"/>
</dbReference>
<protein>
    <submittedName>
        <fullName evidence="4">Nucleoside deaminase</fullName>
    </submittedName>
</protein>
<evidence type="ECO:0000313" key="5">
    <source>
        <dbReference type="Proteomes" id="UP000267223"/>
    </source>
</evidence>
<feature type="domain" description="CMP/dCMP-type deaminase" evidence="3">
    <location>
        <begin position="4"/>
        <end position="115"/>
    </location>
</feature>
<dbReference type="CDD" id="cd01285">
    <property type="entry name" value="nucleoside_deaminase"/>
    <property type="match status" value="1"/>
</dbReference>
<evidence type="ECO:0000259" key="3">
    <source>
        <dbReference type="PROSITE" id="PS51747"/>
    </source>
</evidence>
<comment type="caution">
    <text evidence="4">The sequence shown here is derived from an EMBL/GenBank/DDBJ whole genome shotgun (WGS) entry which is preliminary data.</text>
</comment>
<dbReference type="GO" id="GO:0016787">
    <property type="term" value="F:hydrolase activity"/>
    <property type="evidence" value="ECO:0007669"/>
    <property type="project" value="InterPro"/>
</dbReference>
<dbReference type="SUPFAM" id="SSF53927">
    <property type="entry name" value="Cytidine deaminase-like"/>
    <property type="match status" value="1"/>
</dbReference>
<dbReference type="PANTHER" id="PTHR11079">
    <property type="entry name" value="CYTOSINE DEAMINASE FAMILY MEMBER"/>
    <property type="match status" value="1"/>
</dbReference>
<keyword evidence="5" id="KW-1185">Reference proteome</keyword>
<accession>A0A3M9NJJ2</accession>
<dbReference type="PROSITE" id="PS51747">
    <property type="entry name" value="CYT_DCMP_DEAMINASES_2"/>
    <property type="match status" value="1"/>
</dbReference>
<dbReference type="PROSITE" id="PS00903">
    <property type="entry name" value="CYT_DCMP_DEAMINASES_1"/>
    <property type="match status" value="1"/>
</dbReference>
<dbReference type="InterPro" id="IPR016193">
    <property type="entry name" value="Cytidine_deaminase-like"/>
</dbReference>
<proteinExistence type="predicted"/>
<dbReference type="AlphaFoldDB" id="A0A3M9NJJ2"/>
<dbReference type="Gene3D" id="3.40.140.10">
    <property type="entry name" value="Cytidine Deaminase, domain 2"/>
    <property type="match status" value="1"/>
</dbReference>
<dbReference type="EMBL" id="RJJR01000004">
    <property type="protein sequence ID" value="RNI37924.1"/>
    <property type="molecule type" value="Genomic_DNA"/>
</dbReference>
<gene>
    <name evidence="4" type="ORF">EFY79_06720</name>
</gene>
<dbReference type="PANTHER" id="PTHR11079:SF179">
    <property type="entry name" value="TRNA(ADENINE(34)) DEAMINASE, CHLOROPLASTIC"/>
    <property type="match status" value="1"/>
</dbReference>
<keyword evidence="2" id="KW-0862">Zinc</keyword>
<dbReference type="GO" id="GO:0008270">
    <property type="term" value="F:zinc ion binding"/>
    <property type="evidence" value="ECO:0007669"/>
    <property type="project" value="InterPro"/>
</dbReference>
<dbReference type="InterPro" id="IPR002125">
    <property type="entry name" value="CMP_dCMP_dom"/>
</dbReference>
<dbReference type="InterPro" id="IPR016192">
    <property type="entry name" value="APOBEC/CMP_deaminase_Zn-bd"/>
</dbReference>
<evidence type="ECO:0000256" key="2">
    <source>
        <dbReference type="ARBA" id="ARBA00022833"/>
    </source>
</evidence>
<evidence type="ECO:0000256" key="1">
    <source>
        <dbReference type="ARBA" id="ARBA00022723"/>
    </source>
</evidence>
<keyword evidence="1" id="KW-0479">Metal-binding</keyword>
<reference evidence="4 5" key="1">
    <citation type="submission" date="2018-11" db="EMBL/GenBank/DDBJ databases">
        <title>Draft genome sequence of Ferruginibacter sp. BO-59.</title>
        <authorList>
            <person name="Im W.T."/>
        </authorList>
    </citation>
    <scope>NUCLEOTIDE SEQUENCE [LARGE SCALE GENOMIC DNA]</scope>
    <source>
        <strain evidence="4 5">BO-59</strain>
    </source>
</reference>
<sequence length="153" mass="16707">MAMEDDEKYMKHCLQLAEEALKNGDPPVGAILVLGATILGEGVESGKSSGDITNHAEIIAIRNAITNGFRKDLLKAKLYTTHEPCMMCSYVIRHHHIPEIIFGVSVKYTGGYTSSFNILATEKVPKWGKKPTVTGGICKEACEALNKKFNPAE</sequence>
<dbReference type="Proteomes" id="UP000267223">
    <property type="component" value="Unassembled WGS sequence"/>
</dbReference>